<name>A0ABS8IBM5_9NOSO</name>
<evidence type="ECO:0000313" key="1">
    <source>
        <dbReference type="EMBL" id="MCC5601276.1"/>
    </source>
</evidence>
<accession>A0ABS8IBM5</accession>
<dbReference type="Proteomes" id="UP001199525">
    <property type="component" value="Unassembled WGS sequence"/>
</dbReference>
<organism evidence="1 2">
    <name type="scientific">Nostoc favosum CHAB5714</name>
    <dbReference type="NCBI Taxonomy" id="2780399"/>
    <lineage>
        <taxon>Bacteria</taxon>
        <taxon>Bacillati</taxon>
        <taxon>Cyanobacteriota</taxon>
        <taxon>Cyanophyceae</taxon>
        <taxon>Nostocales</taxon>
        <taxon>Nostocaceae</taxon>
        <taxon>Nostoc</taxon>
        <taxon>Nostoc favosum</taxon>
    </lineage>
</organism>
<dbReference type="RefSeq" id="WP_229486306.1">
    <property type="nucleotide sequence ID" value="NZ_JAIVFQ010000028.1"/>
</dbReference>
<reference evidence="1 2" key="1">
    <citation type="journal article" date="2021" name="Microorganisms">
        <title>Genome Evolution of Filamentous Cyanobacterium Nostoc Species: From Facultative Symbiosis to Free Living.</title>
        <authorList>
            <person name="Huo D."/>
            <person name="Li H."/>
            <person name="Cai F."/>
            <person name="Guo X."/>
            <person name="Qiao Z."/>
            <person name="Wang W."/>
            <person name="Yu G."/>
            <person name="Li R."/>
        </authorList>
    </citation>
    <scope>NUCLEOTIDE SEQUENCE [LARGE SCALE GENOMIC DNA]</scope>
    <source>
        <strain evidence="1 2">CHAB 5714</strain>
    </source>
</reference>
<proteinExistence type="predicted"/>
<dbReference type="EMBL" id="JAIVFQ010000028">
    <property type="protein sequence ID" value="MCC5601276.1"/>
    <property type="molecule type" value="Genomic_DNA"/>
</dbReference>
<sequence>MAIASLSRLKLRFNFVARRVSIPLPLTEVQRFEGGTPSPGVWFNLRGQRQQGFEASPHNAQEIVTLLKADEKRLWNRTAAALRVNPNRRELQALI</sequence>
<gene>
    <name evidence="1" type="ORF">LC586_19210</name>
</gene>
<evidence type="ECO:0000313" key="2">
    <source>
        <dbReference type="Proteomes" id="UP001199525"/>
    </source>
</evidence>
<comment type="caution">
    <text evidence="1">The sequence shown here is derived from an EMBL/GenBank/DDBJ whole genome shotgun (WGS) entry which is preliminary data.</text>
</comment>
<keyword evidence="2" id="KW-1185">Reference proteome</keyword>
<protein>
    <submittedName>
        <fullName evidence="1">Uncharacterized protein</fullName>
    </submittedName>
</protein>